<dbReference type="GO" id="GO:0005737">
    <property type="term" value="C:cytoplasm"/>
    <property type="evidence" value="ECO:0007669"/>
    <property type="project" value="TreeGrafter"/>
</dbReference>
<evidence type="ECO:0000259" key="6">
    <source>
        <dbReference type="Pfam" id="PF01625"/>
    </source>
</evidence>
<dbReference type="SUPFAM" id="SSF55068">
    <property type="entry name" value="Peptide methionine sulfoxide reductase"/>
    <property type="match status" value="1"/>
</dbReference>
<feature type="domain" description="Peptide methionine sulphoxide reductase MsrA" evidence="6">
    <location>
        <begin position="53"/>
        <end position="203"/>
    </location>
</feature>
<dbReference type="InterPro" id="IPR050162">
    <property type="entry name" value="MsrA_MetSO_reductase"/>
</dbReference>
<comment type="function">
    <text evidence="4">Has an important function as a repair enzyme for proteins that have been inactivated by oxidation. Catalyzes the reversible oxidation-reduction of methionine sulfoxide in proteins to methionine.</text>
</comment>
<evidence type="ECO:0000256" key="2">
    <source>
        <dbReference type="ARBA" id="ARBA00047806"/>
    </source>
</evidence>
<keyword evidence="1 4" id="KW-0560">Oxidoreductase</keyword>
<evidence type="ECO:0000256" key="1">
    <source>
        <dbReference type="ARBA" id="ARBA00023002"/>
    </source>
</evidence>
<dbReference type="EC" id="1.8.4.11" evidence="4"/>
<gene>
    <name evidence="4 7" type="primary">msrA</name>
    <name evidence="7" type="ORF">CRI94_00725</name>
</gene>
<evidence type="ECO:0000313" key="8">
    <source>
        <dbReference type="Proteomes" id="UP000220102"/>
    </source>
</evidence>
<dbReference type="PANTHER" id="PTHR42799:SF2">
    <property type="entry name" value="MITOCHONDRIAL PEPTIDE METHIONINE SULFOXIDE REDUCTASE"/>
    <property type="match status" value="1"/>
</dbReference>
<protein>
    <recommendedName>
        <fullName evidence="4">Peptide methionine sulfoxide reductase MsrA</fullName>
        <shortName evidence="4">Protein-methionine-S-oxide reductase</shortName>
        <ecNumber evidence="4">1.8.4.11</ecNumber>
    </recommendedName>
    <alternativeName>
        <fullName evidence="4">Peptide-methionine (S)-S-oxide reductase</fullName>
        <shortName evidence="4">Peptide Met(O) reductase</shortName>
    </alternativeName>
</protein>
<comment type="catalytic activity">
    <reaction evidence="2 4">
        <text>L-methionyl-[protein] + [thioredoxin]-disulfide + H2O = L-methionyl-(S)-S-oxide-[protein] + [thioredoxin]-dithiol</text>
        <dbReference type="Rhea" id="RHEA:14217"/>
        <dbReference type="Rhea" id="RHEA-COMP:10698"/>
        <dbReference type="Rhea" id="RHEA-COMP:10700"/>
        <dbReference type="Rhea" id="RHEA-COMP:12313"/>
        <dbReference type="Rhea" id="RHEA-COMP:12315"/>
        <dbReference type="ChEBI" id="CHEBI:15377"/>
        <dbReference type="ChEBI" id="CHEBI:16044"/>
        <dbReference type="ChEBI" id="CHEBI:29950"/>
        <dbReference type="ChEBI" id="CHEBI:44120"/>
        <dbReference type="ChEBI" id="CHEBI:50058"/>
        <dbReference type="EC" id="1.8.4.11"/>
    </reaction>
</comment>
<dbReference type="PANTHER" id="PTHR42799">
    <property type="entry name" value="MITOCHONDRIAL PEPTIDE METHIONINE SULFOXIDE REDUCTASE"/>
    <property type="match status" value="1"/>
</dbReference>
<evidence type="ECO:0000313" key="7">
    <source>
        <dbReference type="EMBL" id="PEN15377.1"/>
    </source>
</evidence>
<evidence type="ECO:0000256" key="4">
    <source>
        <dbReference type="HAMAP-Rule" id="MF_01401"/>
    </source>
</evidence>
<dbReference type="Gene3D" id="3.30.1060.10">
    <property type="entry name" value="Peptide methionine sulphoxide reductase MsrA"/>
    <property type="match status" value="1"/>
</dbReference>
<comment type="catalytic activity">
    <reaction evidence="3 4">
        <text>[thioredoxin]-disulfide + L-methionine + H2O = L-methionine (S)-S-oxide + [thioredoxin]-dithiol</text>
        <dbReference type="Rhea" id="RHEA:19993"/>
        <dbReference type="Rhea" id="RHEA-COMP:10698"/>
        <dbReference type="Rhea" id="RHEA-COMP:10700"/>
        <dbReference type="ChEBI" id="CHEBI:15377"/>
        <dbReference type="ChEBI" id="CHEBI:29950"/>
        <dbReference type="ChEBI" id="CHEBI:50058"/>
        <dbReference type="ChEBI" id="CHEBI:57844"/>
        <dbReference type="ChEBI" id="CHEBI:58772"/>
        <dbReference type="EC" id="1.8.4.11"/>
    </reaction>
</comment>
<dbReference type="EMBL" id="PDEQ01000001">
    <property type="protein sequence ID" value="PEN15377.1"/>
    <property type="molecule type" value="Genomic_DNA"/>
</dbReference>
<dbReference type="OrthoDB" id="4174719at2"/>
<feature type="active site" evidence="4">
    <location>
        <position position="59"/>
    </location>
</feature>
<dbReference type="AlphaFoldDB" id="A0A2A8D3I6"/>
<proteinExistence type="inferred from homology"/>
<evidence type="ECO:0000256" key="5">
    <source>
        <dbReference type="SAM" id="SignalP"/>
    </source>
</evidence>
<keyword evidence="8" id="KW-1185">Reference proteome</keyword>
<dbReference type="RefSeq" id="WP_098074276.1">
    <property type="nucleotide sequence ID" value="NZ_PDEQ01000001.1"/>
</dbReference>
<sequence>MKSLPSFFSSLLVLLVLTVTIGCQDADTEARADSAPEAVTDTTDVDPAVVDTVWFAGGCFWCMEPPFDRTEGVLSTISGFAGGTVENPSYRQVASGQTDHTETVQIAYDTTKVGIDRLLYVYWRNVDPLDENGQFCDRGAQYRPEIFVSPAHPDHKEAALASKDEAQSRFDRPIVVDVLELNAFYVAEDYHQNFYKKDPGRYDSYREGCGRDARLKALWGDEGNAPPKESR</sequence>
<comment type="caution">
    <text evidence="7">The sequence shown here is derived from an EMBL/GenBank/DDBJ whole genome shotgun (WGS) entry which is preliminary data.</text>
</comment>
<dbReference type="InterPro" id="IPR002569">
    <property type="entry name" value="Met_Sox_Rdtase_MsrA_dom"/>
</dbReference>
<dbReference type="NCBIfam" id="TIGR00401">
    <property type="entry name" value="msrA"/>
    <property type="match status" value="1"/>
</dbReference>
<name>A0A2A8D3I6_9BACT</name>
<reference evidence="7 8" key="1">
    <citation type="submission" date="2017-10" db="EMBL/GenBank/DDBJ databases">
        <title>Draft genome of Longibacter Salinarum.</title>
        <authorList>
            <person name="Goh K.M."/>
            <person name="Shamsir M.S."/>
            <person name="Lim S.W."/>
        </authorList>
    </citation>
    <scope>NUCLEOTIDE SEQUENCE [LARGE SCALE GENOMIC DNA]</scope>
    <source>
        <strain evidence="7 8">KCTC 52045</strain>
    </source>
</reference>
<feature type="signal peptide" evidence="5">
    <location>
        <begin position="1"/>
        <end position="25"/>
    </location>
</feature>
<dbReference type="InterPro" id="IPR036509">
    <property type="entry name" value="Met_Sox_Rdtase_MsrA_sf"/>
</dbReference>
<dbReference type="HAMAP" id="MF_01401">
    <property type="entry name" value="MsrA"/>
    <property type="match status" value="1"/>
</dbReference>
<comment type="similarity">
    <text evidence="4">Belongs to the MsrA Met sulfoxide reductase family.</text>
</comment>
<dbReference type="Proteomes" id="UP000220102">
    <property type="component" value="Unassembled WGS sequence"/>
</dbReference>
<dbReference type="GO" id="GO:0034599">
    <property type="term" value="P:cellular response to oxidative stress"/>
    <property type="evidence" value="ECO:0007669"/>
    <property type="project" value="TreeGrafter"/>
</dbReference>
<evidence type="ECO:0000256" key="3">
    <source>
        <dbReference type="ARBA" id="ARBA00048782"/>
    </source>
</evidence>
<dbReference type="GO" id="GO:0033744">
    <property type="term" value="F:L-methionine:thioredoxin-disulfide S-oxidoreductase activity"/>
    <property type="evidence" value="ECO:0007669"/>
    <property type="project" value="RHEA"/>
</dbReference>
<dbReference type="PROSITE" id="PS51257">
    <property type="entry name" value="PROKAR_LIPOPROTEIN"/>
    <property type="match status" value="1"/>
</dbReference>
<dbReference type="GO" id="GO:0008113">
    <property type="term" value="F:peptide-methionine (S)-S-oxide reductase activity"/>
    <property type="evidence" value="ECO:0007669"/>
    <property type="project" value="UniProtKB-UniRule"/>
</dbReference>
<keyword evidence="5" id="KW-0732">Signal</keyword>
<dbReference type="Pfam" id="PF01625">
    <property type="entry name" value="PMSR"/>
    <property type="match status" value="1"/>
</dbReference>
<organism evidence="7 8">
    <name type="scientific">Longibacter salinarum</name>
    <dbReference type="NCBI Taxonomy" id="1850348"/>
    <lineage>
        <taxon>Bacteria</taxon>
        <taxon>Pseudomonadati</taxon>
        <taxon>Rhodothermota</taxon>
        <taxon>Rhodothermia</taxon>
        <taxon>Rhodothermales</taxon>
        <taxon>Salisaetaceae</taxon>
        <taxon>Longibacter</taxon>
    </lineage>
</organism>
<feature type="chain" id="PRO_5012857381" description="Peptide methionine sulfoxide reductase MsrA" evidence="5">
    <location>
        <begin position="26"/>
        <end position="231"/>
    </location>
</feature>
<accession>A0A2A8D3I6</accession>